<keyword evidence="3 6" id="KW-0489">Methyltransferase</keyword>
<dbReference type="InterPro" id="IPR000878">
    <property type="entry name" value="4pyrrol_Mease"/>
</dbReference>
<dbReference type="PIRSF" id="PIRSF005917">
    <property type="entry name" value="MTase_YraL"/>
    <property type="match status" value="1"/>
</dbReference>
<reference evidence="9" key="1">
    <citation type="journal article" date="2019" name="Int. J. Syst. Evol. Microbiol.">
        <title>The Global Catalogue of Microorganisms (GCM) 10K type strain sequencing project: providing services to taxonomists for standard genome sequencing and annotation.</title>
        <authorList>
            <consortium name="The Broad Institute Genomics Platform"/>
            <consortium name="The Broad Institute Genome Sequencing Center for Infectious Disease"/>
            <person name="Wu L."/>
            <person name="Ma J."/>
        </authorList>
    </citation>
    <scope>NUCLEOTIDE SEQUENCE [LARGE SCALE GENOMIC DNA]</scope>
    <source>
        <strain evidence="9">CGMCC 1.13574</strain>
    </source>
</reference>
<gene>
    <name evidence="6 8" type="primary">rsmI</name>
    <name evidence="8" type="ORF">ACFSOY_12060</name>
</gene>
<accession>A0ABW4ZXJ8</accession>
<dbReference type="EC" id="2.1.1.198" evidence="6"/>
<dbReference type="PROSITE" id="PS01296">
    <property type="entry name" value="RSMI"/>
    <property type="match status" value="1"/>
</dbReference>
<keyword evidence="5 6" id="KW-0949">S-adenosyl-L-methionine</keyword>
<dbReference type="Proteomes" id="UP001597343">
    <property type="component" value="Unassembled WGS sequence"/>
</dbReference>
<evidence type="ECO:0000256" key="5">
    <source>
        <dbReference type="ARBA" id="ARBA00022691"/>
    </source>
</evidence>
<keyword evidence="2 6" id="KW-0698">rRNA processing</keyword>
<dbReference type="GO" id="GO:0008168">
    <property type="term" value="F:methyltransferase activity"/>
    <property type="evidence" value="ECO:0007669"/>
    <property type="project" value="UniProtKB-KW"/>
</dbReference>
<feature type="domain" description="Tetrapyrrole methylase" evidence="7">
    <location>
        <begin position="15"/>
        <end position="214"/>
    </location>
</feature>
<dbReference type="InterPro" id="IPR035996">
    <property type="entry name" value="4pyrrol_Methylase_sf"/>
</dbReference>
<dbReference type="Gene3D" id="3.30.950.10">
    <property type="entry name" value="Methyltransferase, Cobalt-precorrin-4 Transmethylase, Domain 2"/>
    <property type="match status" value="1"/>
</dbReference>
<dbReference type="PANTHER" id="PTHR46111:SF1">
    <property type="entry name" value="RIBOSOMAL RNA SMALL SUBUNIT METHYLTRANSFERASE I"/>
    <property type="match status" value="1"/>
</dbReference>
<keyword evidence="4 6" id="KW-0808">Transferase</keyword>
<evidence type="ECO:0000313" key="8">
    <source>
        <dbReference type="EMBL" id="MFD2170738.1"/>
    </source>
</evidence>
<proteinExistence type="inferred from homology"/>
<organism evidence="8 9">
    <name type="scientific">Tumebacillus lipolyticus</name>
    <dbReference type="NCBI Taxonomy" id="1280370"/>
    <lineage>
        <taxon>Bacteria</taxon>
        <taxon>Bacillati</taxon>
        <taxon>Bacillota</taxon>
        <taxon>Bacilli</taxon>
        <taxon>Bacillales</taxon>
        <taxon>Alicyclobacillaceae</taxon>
        <taxon>Tumebacillus</taxon>
    </lineage>
</organism>
<dbReference type="InterPro" id="IPR014777">
    <property type="entry name" value="4pyrrole_Mease_sub1"/>
</dbReference>
<dbReference type="GO" id="GO:0032259">
    <property type="term" value="P:methylation"/>
    <property type="evidence" value="ECO:0007669"/>
    <property type="project" value="UniProtKB-KW"/>
</dbReference>
<dbReference type="RefSeq" id="WP_386046984.1">
    <property type="nucleotide sequence ID" value="NZ_JBHUIO010000006.1"/>
</dbReference>
<comment type="catalytic activity">
    <reaction evidence="6">
        <text>cytidine(1402) in 16S rRNA + S-adenosyl-L-methionine = 2'-O-methylcytidine(1402) in 16S rRNA + S-adenosyl-L-homocysteine + H(+)</text>
        <dbReference type="Rhea" id="RHEA:42924"/>
        <dbReference type="Rhea" id="RHEA-COMP:10285"/>
        <dbReference type="Rhea" id="RHEA-COMP:10286"/>
        <dbReference type="ChEBI" id="CHEBI:15378"/>
        <dbReference type="ChEBI" id="CHEBI:57856"/>
        <dbReference type="ChEBI" id="CHEBI:59789"/>
        <dbReference type="ChEBI" id="CHEBI:74495"/>
        <dbReference type="ChEBI" id="CHEBI:82748"/>
        <dbReference type="EC" id="2.1.1.198"/>
    </reaction>
</comment>
<comment type="similarity">
    <text evidence="6">Belongs to the methyltransferase superfamily. RsmI family.</text>
</comment>
<dbReference type="Pfam" id="PF00590">
    <property type="entry name" value="TP_methylase"/>
    <property type="match status" value="1"/>
</dbReference>
<dbReference type="SUPFAM" id="SSF53790">
    <property type="entry name" value="Tetrapyrrole methylase"/>
    <property type="match status" value="1"/>
</dbReference>
<comment type="subcellular location">
    <subcellularLocation>
        <location evidence="6">Cytoplasm</location>
    </subcellularLocation>
</comment>
<protein>
    <recommendedName>
        <fullName evidence="6">Ribosomal RNA small subunit methyltransferase I</fullName>
        <ecNumber evidence="6">2.1.1.198</ecNumber>
    </recommendedName>
    <alternativeName>
        <fullName evidence="6">16S rRNA 2'-O-ribose C1402 methyltransferase</fullName>
    </alternativeName>
    <alternativeName>
        <fullName evidence="6">rRNA (cytidine-2'-O-)-methyltransferase RsmI</fullName>
    </alternativeName>
</protein>
<dbReference type="HAMAP" id="MF_01877">
    <property type="entry name" value="16SrRNA_methyltr_I"/>
    <property type="match status" value="1"/>
</dbReference>
<dbReference type="EMBL" id="JBHUIO010000006">
    <property type="protein sequence ID" value="MFD2170738.1"/>
    <property type="molecule type" value="Genomic_DNA"/>
</dbReference>
<evidence type="ECO:0000256" key="4">
    <source>
        <dbReference type="ARBA" id="ARBA00022679"/>
    </source>
</evidence>
<dbReference type="PANTHER" id="PTHR46111">
    <property type="entry name" value="RIBOSOMAL RNA SMALL SUBUNIT METHYLTRANSFERASE I"/>
    <property type="match status" value="1"/>
</dbReference>
<evidence type="ECO:0000313" key="9">
    <source>
        <dbReference type="Proteomes" id="UP001597343"/>
    </source>
</evidence>
<evidence type="ECO:0000256" key="1">
    <source>
        <dbReference type="ARBA" id="ARBA00022490"/>
    </source>
</evidence>
<keyword evidence="1 6" id="KW-0963">Cytoplasm</keyword>
<evidence type="ECO:0000259" key="7">
    <source>
        <dbReference type="Pfam" id="PF00590"/>
    </source>
</evidence>
<dbReference type="NCBIfam" id="TIGR00096">
    <property type="entry name" value="16S rRNA (cytidine(1402)-2'-O)-methyltransferase"/>
    <property type="match status" value="1"/>
</dbReference>
<dbReference type="CDD" id="cd11648">
    <property type="entry name" value="RsmI"/>
    <property type="match status" value="1"/>
</dbReference>
<evidence type="ECO:0000256" key="6">
    <source>
        <dbReference type="HAMAP-Rule" id="MF_01877"/>
    </source>
</evidence>
<dbReference type="InterPro" id="IPR008189">
    <property type="entry name" value="rRNA_ssu_MeTfrase_I"/>
</dbReference>
<sequence>MKHLYSFQEETAGGKLYLVATPIGNLADMTYRAIETLKSVAVIAAEDTRQTRKLLTHFEITGPRMISYHEHNKNSKEEAILSVLRAGDSVALVSDAGTPGISDPGADIVRAAVEEGFAVVPIPGAVAGVTALIASGLPTERFSFVGFLPRDKKKRQRELELLKHYPDTLVFYEAPHRVEETIKALLEVLGDRHLVIGRELTKRFEQFSRGKLSECLEWFRKEKPRGEFVVIVEGSGGELENPFVEKKWWEELSLSDHVEKVVQSGIPKKEAVKLVAKERGMPKREVYNAVIEAEFE</sequence>
<comment type="function">
    <text evidence="6">Catalyzes the 2'-O-methylation of the ribose of cytidine 1402 (C1402) in 16S rRNA.</text>
</comment>
<name>A0ABW4ZXJ8_9BACL</name>
<comment type="caution">
    <text evidence="8">The sequence shown here is derived from an EMBL/GenBank/DDBJ whole genome shotgun (WGS) entry which is preliminary data.</text>
</comment>
<dbReference type="InterPro" id="IPR018063">
    <property type="entry name" value="SAM_MeTrfase_RsmI_CS"/>
</dbReference>
<dbReference type="Gene3D" id="3.40.1010.10">
    <property type="entry name" value="Cobalt-precorrin-4 Transmethylase, Domain 1"/>
    <property type="match status" value="1"/>
</dbReference>
<keyword evidence="9" id="KW-1185">Reference proteome</keyword>
<evidence type="ECO:0000256" key="2">
    <source>
        <dbReference type="ARBA" id="ARBA00022552"/>
    </source>
</evidence>
<evidence type="ECO:0000256" key="3">
    <source>
        <dbReference type="ARBA" id="ARBA00022603"/>
    </source>
</evidence>
<dbReference type="InterPro" id="IPR014776">
    <property type="entry name" value="4pyrrole_Mease_sub2"/>
</dbReference>